<dbReference type="InterPro" id="IPR022147">
    <property type="entry name" value="GSIII_N"/>
</dbReference>
<dbReference type="SUPFAM" id="SSF55931">
    <property type="entry name" value="Glutamine synthetase/guanido kinase"/>
    <property type="match status" value="1"/>
</dbReference>
<comment type="similarity">
    <text evidence="1 2">Belongs to the glutamine synthetase family.</text>
</comment>
<dbReference type="InterPro" id="IPR052725">
    <property type="entry name" value="GS_Type-3"/>
</dbReference>
<keyword evidence="6" id="KW-1185">Reference proteome</keyword>
<dbReference type="RefSeq" id="WP_022040729.1">
    <property type="nucleotide sequence ID" value="NZ_JACSPP010000003.1"/>
</dbReference>
<evidence type="ECO:0000313" key="6">
    <source>
        <dbReference type="Proteomes" id="UP000620874"/>
    </source>
</evidence>
<protein>
    <submittedName>
        <fullName evidence="5">Glutamine synthetase III</fullName>
    </submittedName>
</protein>
<evidence type="ECO:0000313" key="5">
    <source>
        <dbReference type="EMBL" id="MBD8039154.1"/>
    </source>
</evidence>
<reference evidence="5 6" key="1">
    <citation type="submission" date="2020-08" db="EMBL/GenBank/DDBJ databases">
        <title>A Genomic Blueprint of the Chicken Gut Microbiome.</title>
        <authorList>
            <person name="Gilroy R."/>
            <person name="Ravi A."/>
            <person name="Getino M."/>
            <person name="Pursley I."/>
            <person name="Horton D.L."/>
            <person name="Alikhan N.-F."/>
            <person name="Baker D."/>
            <person name="Gharbi K."/>
            <person name="Hall N."/>
            <person name="Watson M."/>
            <person name="Adriaenssens E.M."/>
            <person name="Foster-Nyarko E."/>
            <person name="Jarju S."/>
            <person name="Secka A."/>
            <person name="Antonio M."/>
            <person name="Oren A."/>
            <person name="Chaudhuri R."/>
            <person name="La Ragione R.M."/>
            <person name="Hildebrand F."/>
            <person name="Pallen M.J."/>
        </authorList>
    </citation>
    <scope>NUCLEOTIDE SEQUENCE [LARGE SCALE GENOMIC DNA]</scope>
    <source>
        <strain evidence="5 6">Sa1CVN1</strain>
    </source>
</reference>
<dbReference type="Gene3D" id="1.20.120.1560">
    <property type="match status" value="1"/>
</dbReference>
<accession>A0ABR8Y4N3</accession>
<evidence type="ECO:0000256" key="1">
    <source>
        <dbReference type="PROSITE-ProRule" id="PRU01330"/>
    </source>
</evidence>
<dbReference type="PANTHER" id="PTHR42974:SF1">
    <property type="entry name" value="TYPE-3 GLUTAMINE SYNTHETASE"/>
    <property type="match status" value="1"/>
</dbReference>
<comment type="caution">
    <text evidence="5">The sequence shown here is derived from an EMBL/GenBank/DDBJ whole genome shotgun (WGS) entry which is preliminary data.</text>
</comment>
<sequence>MSTLRFRVVEKAFQAKPFDVPAPKERPSEYFGKYVFNREKMFKYLPSKVYEKLVDAMDNGATLDRSIADAVAAGMKQWASELGATHYTHWFQPLTEGTAEKHDAFVEHDGKGGMMEEFSGKLLVQQEPDASSFPNGGIRNTFEARGYSAWDPSSPVFVVDDTLCIPTVFIAYTGESLDYKAPLLKALRAVNKAAVDVCHYFDPNVKKVSAYLGWEQEYFLVDEGLYAARPDLLLTGRTLMGHEASKNQQLEDHYFGAIPTRVAAFMKDLEIQALELGIPVKTRHNEVAPNQFELAPIFEECNLAVDHNMLIMSLMRKVARTHGFRVLLHEKPFKGVNGSGKHNNWSLGTDTGVLLMAPGKTPEENLRFITFIVNTLMAVYRHNGLLKASIMSATNAHRLGANEAPPAIISSFLGTQLSKVLDHMEESSTDDLIALGGKHGMKLDIPQIPELLIDNTDRNRTSPFAFTGNRFEFRAVGSEANCASAMIALNTAVAEQLVEFKQKVDELIEKGEPKVSALIQVIREYIKASKPIRFDGNGYSEEWKAEAARRGLDCETSCPVIFDQYLTPASVKMFESQGVMTQKELEARNEVKWETYTKKIQIEARVLGDLVMNHVVPVAIEYQSKLIDNVYKMKGLFPAEEAEKLSAENVAIIRKISEHTSYIKEHVDTMIEARKVANKIVDEREKAVAYHDTIAPMLEQIRYHIDKLELIVDDQMWTLPKYRELLFIR</sequence>
<dbReference type="Proteomes" id="UP000620874">
    <property type="component" value="Unassembled WGS sequence"/>
</dbReference>
<dbReference type="InterPro" id="IPR008146">
    <property type="entry name" value="Gln_synth_cat_dom"/>
</dbReference>
<feature type="domain" description="GS catalytic" evidence="4">
    <location>
        <begin position="182"/>
        <end position="615"/>
    </location>
</feature>
<name>A0ABR8Y4N3_9BACT</name>
<dbReference type="InterPro" id="IPR040577">
    <property type="entry name" value="Gln-synt_C"/>
</dbReference>
<gene>
    <name evidence="5" type="ORF">H9625_01590</name>
</gene>
<dbReference type="Pfam" id="PF18318">
    <property type="entry name" value="Gln-synt_C-ter"/>
    <property type="match status" value="1"/>
</dbReference>
<dbReference type="SMART" id="SM01230">
    <property type="entry name" value="Gln-synt_C"/>
    <property type="match status" value="1"/>
</dbReference>
<evidence type="ECO:0000256" key="2">
    <source>
        <dbReference type="RuleBase" id="RU000384"/>
    </source>
</evidence>
<proteinExistence type="inferred from homology"/>
<dbReference type="InterPro" id="IPR008147">
    <property type="entry name" value="Gln_synt_N"/>
</dbReference>
<organism evidence="5 6">
    <name type="scientific">Phocaeicola intestinalis</name>
    <dbReference type="NCBI Taxonomy" id="2762212"/>
    <lineage>
        <taxon>Bacteria</taxon>
        <taxon>Pseudomonadati</taxon>
        <taxon>Bacteroidota</taxon>
        <taxon>Bacteroidia</taxon>
        <taxon>Bacteroidales</taxon>
        <taxon>Bacteroidaceae</taxon>
        <taxon>Phocaeicola</taxon>
    </lineage>
</organism>
<dbReference type="Pfam" id="PF00120">
    <property type="entry name" value="Gln-synt_C"/>
    <property type="match status" value="1"/>
</dbReference>
<dbReference type="EMBL" id="JACSPP010000003">
    <property type="protein sequence ID" value="MBD8039154.1"/>
    <property type="molecule type" value="Genomic_DNA"/>
</dbReference>
<dbReference type="Gene3D" id="3.30.590.10">
    <property type="entry name" value="Glutamine synthetase/guanido kinase, catalytic domain"/>
    <property type="match status" value="1"/>
</dbReference>
<dbReference type="InterPro" id="IPR027303">
    <property type="entry name" value="Gln_synth_gly_rich_site"/>
</dbReference>
<dbReference type="Pfam" id="PF12437">
    <property type="entry name" value="GSIII_N"/>
    <property type="match status" value="1"/>
</dbReference>
<evidence type="ECO:0000259" key="3">
    <source>
        <dbReference type="PROSITE" id="PS51986"/>
    </source>
</evidence>
<dbReference type="PROSITE" id="PS00181">
    <property type="entry name" value="GLNA_ATP"/>
    <property type="match status" value="1"/>
</dbReference>
<evidence type="ECO:0000259" key="4">
    <source>
        <dbReference type="PROSITE" id="PS51987"/>
    </source>
</evidence>
<dbReference type="PROSITE" id="PS51986">
    <property type="entry name" value="GS_BETA_GRASP"/>
    <property type="match status" value="1"/>
</dbReference>
<dbReference type="PROSITE" id="PS51987">
    <property type="entry name" value="GS_CATALYTIC"/>
    <property type="match status" value="1"/>
</dbReference>
<dbReference type="InterPro" id="IPR014746">
    <property type="entry name" value="Gln_synth/guanido_kin_cat_dom"/>
</dbReference>
<feature type="domain" description="GS beta-grasp" evidence="3">
    <location>
        <begin position="85"/>
        <end position="174"/>
    </location>
</feature>
<dbReference type="PANTHER" id="PTHR42974">
    <property type="entry name" value="GLUTAMINE SYNTHETASE"/>
    <property type="match status" value="1"/>
</dbReference>